<organism evidence="2 3">
    <name type="scientific">Gluconacetobacter diazotrophicus (strain ATCC 49037 / DSM 5601 / CCUG 37298 / CIP 103539 / LMG 7603 / PAl5)</name>
    <dbReference type="NCBI Taxonomy" id="272568"/>
    <lineage>
        <taxon>Bacteria</taxon>
        <taxon>Pseudomonadati</taxon>
        <taxon>Pseudomonadota</taxon>
        <taxon>Alphaproteobacteria</taxon>
        <taxon>Acetobacterales</taxon>
        <taxon>Acetobacteraceae</taxon>
        <taxon>Gluconacetobacter</taxon>
    </lineage>
</organism>
<evidence type="ECO:0000313" key="3">
    <source>
        <dbReference type="Proteomes" id="UP000001176"/>
    </source>
</evidence>
<dbReference type="PANTHER" id="PTHR43072:SF8">
    <property type="entry name" value="ACYLTRANSFERASE FABY-RELATED"/>
    <property type="match status" value="1"/>
</dbReference>
<dbReference type="EMBL" id="AM889285">
    <property type="protein sequence ID" value="CAP54763.1"/>
    <property type="molecule type" value="Genomic_DNA"/>
</dbReference>
<dbReference type="Pfam" id="PF13420">
    <property type="entry name" value="Acetyltransf_4"/>
    <property type="match status" value="1"/>
</dbReference>
<dbReference type="PROSITE" id="PS51186">
    <property type="entry name" value="GNAT"/>
    <property type="match status" value="1"/>
</dbReference>
<dbReference type="PANTHER" id="PTHR43072">
    <property type="entry name" value="N-ACETYLTRANSFERASE"/>
    <property type="match status" value="1"/>
</dbReference>
<accession>A9HB40</accession>
<reference evidence="2 3" key="1">
    <citation type="journal article" date="2009" name="BMC Genomics">
        <title>Complete genome sequence of the sugarcane nitrogen-fixing endophyte Gluconacetobacter diazotrophicus Pal5.</title>
        <authorList>
            <person name="Bertalan M."/>
            <person name="Albano R."/>
            <person name="Padua V."/>
            <person name="Rouws L."/>
            <person name="Rojas C."/>
            <person name="Hemerly A."/>
            <person name="Teixeira K."/>
            <person name="Schwab S."/>
            <person name="Araujo J."/>
            <person name="Oliveira A."/>
            <person name="Franca L."/>
            <person name="Magalhaes V."/>
            <person name="Alqueres S."/>
            <person name="Cardoso A."/>
            <person name="Almeida W."/>
            <person name="Loureiro M.M."/>
            <person name="Nogueira E."/>
            <person name="Cidade D."/>
            <person name="Oliveira D."/>
            <person name="Simao T."/>
            <person name="Macedo J."/>
            <person name="Valadao A."/>
            <person name="Dreschsel M."/>
            <person name="Freitas F."/>
            <person name="Vidal M."/>
            <person name="Guedes H."/>
            <person name="Rodrigues E."/>
            <person name="Meneses C."/>
            <person name="Brioso P."/>
            <person name="Pozzer L."/>
            <person name="Figueiredo D."/>
            <person name="Montano H."/>
            <person name="Junior J."/>
            <person name="Filho G."/>
            <person name="Flores V."/>
            <person name="Ferreira B."/>
            <person name="Branco A."/>
            <person name="Gonzalez P."/>
            <person name="Guillobel H."/>
            <person name="Lemos M."/>
            <person name="Seibel L."/>
            <person name="Macedo J."/>
            <person name="Alves-Ferreira M."/>
            <person name="Sachetto-Martins G."/>
            <person name="Coelho A."/>
            <person name="Santos E."/>
            <person name="Amaral G."/>
            <person name="Neves A."/>
            <person name="Pacheco A.B."/>
            <person name="Carvalho D."/>
            <person name="Lery L."/>
            <person name="Bisch P."/>
            <person name="Rossle S.C."/>
            <person name="Urmenyi T."/>
            <person name="Kruger W.V."/>
            <person name="Martins O."/>
            <person name="Baldani J.I."/>
            <person name="Ferreira P.C."/>
        </authorList>
    </citation>
    <scope>NUCLEOTIDE SEQUENCE [LARGE SCALE GENOMIC DNA]</scope>
    <source>
        <strain evidence="3">ATCC 49037 / DSM 5601 / CCUG 37298 / CIP 103539 / LMG 7603 / PAl5</strain>
    </source>
</reference>
<proteinExistence type="predicted"/>
<dbReference type="Gene3D" id="3.40.630.30">
    <property type="match status" value="1"/>
</dbReference>
<sequence length="222" mass="23712">MSRDRKDRARGASFLLAFLAAGTNIGASPMTRRAGLHAMPPAPPPPTVTIRSARAEDVPGIAAIYAHHVLHGTASFETEPPSAEDMARRMAALRAGDFPYLVAEEGGAVIGYAYAGLYHLRAAYRDTVENSVYLAHDAAGRGVGSMLLDALLAACVARGFRQMIALVGDSANIASIRLHERLGFRTVGTLQSVGYKHGRWLDVVLLQRELGPGDRSPPQARS</sequence>
<dbReference type="InterPro" id="IPR016181">
    <property type="entry name" value="Acyl_CoA_acyltransferase"/>
</dbReference>
<keyword evidence="2" id="KW-0808">Transferase</keyword>
<dbReference type="KEGG" id="gdi:GDI0820"/>
<gene>
    <name evidence="2" type="primary">pat</name>
    <name evidence="2" type="ordered locus">GDI0820</name>
</gene>
<feature type="domain" description="N-acetyltransferase" evidence="1">
    <location>
        <begin position="48"/>
        <end position="211"/>
    </location>
</feature>
<dbReference type="Proteomes" id="UP000001176">
    <property type="component" value="Chromosome"/>
</dbReference>
<evidence type="ECO:0000313" key="2">
    <source>
        <dbReference type="EMBL" id="CAP54763.1"/>
    </source>
</evidence>
<name>A9HB40_GLUDA</name>
<evidence type="ECO:0000259" key="1">
    <source>
        <dbReference type="PROSITE" id="PS51186"/>
    </source>
</evidence>
<protein>
    <submittedName>
        <fullName evidence="2">Putative phosphinothricin N-acetyltransferase</fullName>
    </submittedName>
</protein>
<dbReference type="GO" id="GO:0016747">
    <property type="term" value="F:acyltransferase activity, transferring groups other than amino-acyl groups"/>
    <property type="evidence" value="ECO:0007669"/>
    <property type="project" value="InterPro"/>
</dbReference>
<dbReference type="SUPFAM" id="SSF55729">
    <property type="entry name" value="Acyl-CoA N-acyltransferases (Nat)"/>
    <property type="match status" value="1"/>
</dbReference>
<dbReference type="AlphaFoldDB" id="A9HB40"/>
<keyword evidence="3" id="KW-1185">Reference proteome</keyword>
<dbReference type="InterPro" id="IPR000182">
    <property type="entry name" value="GNAT_dom"/>
</dbReference>
<dbReference type="CDD" id="cd04301">
    <property type="entry name" value="NAT_SF"/>
    <property type="match status" value="1"/>
</dbReference>